<accession>A0A9P3LBC3</accession>
<feature type="region of interest" description="Disordered" evidence="1">
    <location>
        <begin position="1"/>
        <end position="70"/>
    </location>
</feature>
<reference evidence="2 3" key="1">
    <citation type="submission" date="2021-08" db="EMBL/GenBank/DDBJ databases">
        <title>Draft Genome Sequence of Phanerochaete sordida strain YK-624.</title>
        <authorList>
            <person name="Mori T."/>
            <person name="Dohra H."/>
            <person name="Suzuki T."/>
            <person name="Kawagishi H."/>
            <person name="Hirai H."/>
        </authorList>
    </citation>
    <scope>NUCLEOTIDE SEQUENCE [LARGE SCALE GENOMIC DNA]</scope>
    <source>
        <strain evidence="2 3">YK-624</strain>
    </source>
</reference>
<sequence length="101" mass="11408">MRDQAGQTQRSSSETSRSTPSPAHSDFERQRAAAHRETNRPPLGRRLLRRVPRSPQPAHSSLLTHRTDSPKLSVEARISTIPLSYTWHHVKSENSTSSRSN</sequence>
<evidence type="ECO:0000313" key="3">
    <source>
        <dbReference type="Proteomes" id="UP000703269"/>
    </source>
</evidence>
<dbReference type="AlphaFoldDB" id="A0A9P3LBC3"/>
<proteinExistence type="predicted"/>
<gene>
    <name evidence="2" type="ORF">PsYK624_054350</name>
</gene>
<keyword evidence="3" id="KW-1185">Reference proteome</keyword>
<organism evidence="2 3">
    <name type="scientific">Phanerochaete sordida</name>
    <dbReference type="NCBI Taxonomy" id="48140"/>
    <lineage>
        <taxon>Eukaryota</taxon>
        <taxon>Fungi</taxon>
        <taxon>Dikarya</taxon>
        <taxon>Basidiomycota</taxon>
        <taxon>Agaricomycotina</taxon>
        <taxon>Agaricomycetes</taxon>
        <taxon>Polyporales</taxon>
        <taxon>Phanerochaetaceae</taxon>
        <taxon>Phanerochaete</taxon>
    </lineage>
</organism>
<evidence type="ECO:0000313" key="2">
    <source>
        <dbReference type="EMBL" id="GJE89336.1"/>
    </source>
</evidence>
<name>A0A9P3LBC3_9APHY</name>
<dbReference type="EMBL" id="BPQB01000012">
    <property type="protein sequence ID" value="GJE89336.1"/>
    <property type="molecule type" value="Genomic_DNA"/>
</dbReference>
<evidence type="ECO:0000256" key="1">
    <source>
        <dbReference type="SAM" id="MobiDB-lite"/>
    </source>
</evidence>
<feature type="compositionally biased region" description="Low complexity" evidence="1">
    <location>
        <begin position="10"/>
        <end position="22"/>
    </location>
</feature>
<feature type="compositionally biased region" description="Basic and acidic residues" evidence="1">
    <location>
        <begin position="25"/>
        <end position="39"/>
    </location>
</feature>
<dbReference type="Proteomes" id="UP000703269">
    <property type="component" value="Unassembled WGS sequence"/>
</dbReference>
<comment type="caution">
    <text evidence="2">The sequence shown here is derived from an EMBL/GenBank/DDBJ whole genome shotgun (WGS) entry which is preliminary data.</text>
</comment>
<protein>
    <submittedName>
        <fullName evidence="2">Uncharacterized protein</fullName>
    </submittedName>
</protein>